<dbReference type="Proteomes" id="UP000056732">
    <property type="component" value="Unassembled WGS sequence"/>
</dbReference>
<proteinExistence type="predicted"/>
<organism evidence="1 2">
    <name type="scientific">Burkholderia ubonensis</name>
    <dbReference type="NCBI Taxonomy" id="101571"/>
    <lineage>
        <taxon>Bacteria</taxon>
        <taxon>Pseudomonadati</taxon>
        <taxon>Pseudomonadota</taxon>
        <taxon>Betaproteobacteria</taxon>
        <taxon>Burkholderiales</taxon>
        <taxon>Burkholderiaceae</taxon>
        <taxon>Burkholderia</taxon>
        <taxon>Burkholderia cepacia complex</taxon>
    </lineage>
</organism>
<evidence type="ECO:0000313" key="2">
    <source>
        <dbReference type="Proteomes" id="UP000056732"/>
    </source>
</evidence>
<reference evidence="1 2" key="1">
    <citation type="submission" date="2015-11" db="EMBL/GenBank/DDBJ databases">
        <title>Expanding the genomic diversity of Burkholderia species for the development of highly accurate diagnostics.</title>
        <authorList>
            <person name="Sahl J."/>
            <person name="Keim P."/>
            <person name="Wagner D."/>
        </authorList>
    </citation>
    <scope>NUCLEOTIDE SEQUENCE [LARGE SCALE GENOMIC DNA]</scope>
    <source>
        <strain evidence="1 2">MSMB1137WGS</strain>
    </source>
</reference>
<protein>
    <submittedName>
        <fullName evidence="1">Acetyltransferase</fullName>
    </submittedName>
</protein>
<name>A0AAW3N3B8_9BURK</name>
<sequence>MSRFDVFNGDADGICALQQLRLESPVDSILVCGPKRDIMLLARVPAVRGDAVTVLDVSLDANRAALMALLRNGVEVTYFDHHQPGVVPHGDNLHAHIDTAPDTCTSLIVDQYLAGRQRLWAVVGAYGDNLADVARRAAVQCGLEDVDARRLQVLGEAINYNAYGDSTDDLFMPPLAVCASLRPYANPLDCADSPLARQPDALRRRDVACAEQQRPAIVLPGAHVYLLPDARWARRVRGAFANRLARDAPERAHAVLSIAPGGGYTVSVRAPLAAPRGADRLCRAFPGGGGREGAAGINRLAPDRLDAFVAAFGAAYRTT</sequence>
<dbReference type="SUPFAM" id="SSF64182">
    <property type="entry name" value="DHH phosphoesterases"/>
    <property type="match status" value="1"/>
</dbReference>
<comment type="caution">
    <text evidence="1">The sequence shown here is derived from an EMBL/GenBank/DDBJ whole genome shotgun (WGS) entry which is preliminary data.</text>
</comment>
<dbReference type="RefSeq" id="WP_059934001.1">
    <property type="nucleotide sequence ID" value="NZ_LPDO01000151.1"/>
</dbReference>
<accession>A0AAW3N3B8</accession>
<gene>
    <name evidence="1" type="ORF">WK53_19695</name>
</gene>
<dbReference type="AlphaFoldDB" id="A0AAW3N3B8"/>
<dbReference type="InterPro" id="IPR038763">
    <property type="entry name" value="DHH_sf"/>
</dbReference>
<dbReference type="EMBL" id="LPDO01000151">
    <property type="protein sequence ID" value="KVT41290.1"/>
    <property type="molecule type" value="Genomic_DNA"/>
</dbReference>
<evidence type="ECO:0000313" key="1">
    <source>
        <dbReference type="EMBL" id="KVT41290.1"/>
    </source>
</evidence>